<keyword evidence="3" id="KW-0998">Cell outer membrane</keyword>
<organism evidence="4 5">
    <name type="scientific">Pseudopedobacter saltans</name>
    <dbReference type="NCBI Taxonomy" id="151895"/>
    <lineage>
        <taxon>Bacteria</taxon>
        <taxon>Pseudomonadati</taxon>
        <taxon>Bacteroidota</taxon>
        <taxon>Sphingobacteriia</taxon>
        <taxon>Sphingobacteriales</taxon>
        <taxon>Sphingobacteriaceae</taxon>
        <taxon>Pseudopedobacter</taxon>
    </lineage>
</organism>
<evidence type="ECO:0000313" key="5">
    <source>
        <dbReference type="Proteomes" id="UP000249645"/>
    </source>
</evidence>
<gene>
    <name evidence="4" type="ORF">DI598_06880</name>
</gene>
<evidence type="ECO:0000256" key="3">
    <source>
        <dbReference type="ARBA" id="ARBA00023237"/>
    </source>
</evidence>
<dbReference type="EMBL" id="QFOI01000092">
    <property type="protein sequence ID" value="PZP49845.1"/>
    <property type="molecule type" value="Genomic_DNA"/>
</dbReference>
<protein>
    <submittedName>
        <fullName evidence="4">SusC/RagA family protein</fullName>
    </submittedName>
</protein>
<dbReference type="Proteomes" id="UP000249645">
    <property type="component" value="Unassembled WGS sequence"/>
</dbReference>
<dbReference type="GO" id="GO:0009279">
    <property type="term" value="C:cell outer membrane"/>
    <property type="evidence" value="ECO:0007669"/>
    <property type="project" value="UniProtKB-SubCell"/>
</dbReference>
<reference evidence="4 5" key="1">
    <citation type="submission" date="2017-11" db="EMBL/GenBank/DDBJ databases">
        <title>Infants hospitalized years apart are colonized by the same room-sourced microbial strains.</title>
        <authorList>
            <person name="Brooks B."/>
            <person name="Olm M.R."/>
            <person name="Firek B.A."/>
            <person name="Baker R."/>
            <person name="Thomas B.C."/>
            <person name="Morowitz M.J."/>
            <person name="Banfield J.F."/>
        </authorList>
    </citation>
    <scope>NUCLEOTIDE SEQUENCE [LARGE SCALE GENOMIC DNA]</scope>
    <source>
        <strain evidence="4">S2_009_000_R2_76</strain>
    </source>
</reference>
<evidence type="ECO:0000313" key="4">
    <source>
        <dbReference type="EMBL" id="PZP49845.1"/>
    </source>
</evidence>
<feature type="non-terminal residue" evidence="4">
    <location>
        <position position="1"/>
    </location>
</feature>
<dbReference type="AlphaFoldDB" id="A0A2W5F0W1"/>
<sequence length="693" mass="77439">PGTRSAQTDNTYGTSTRAFNINPYSYATGTSRMLTAYDENGNLEYFKQNYAPFNILNELENNYAKLGVVDYKIQGTASYDVIPSLNLSVVGAYRYQKSETQTSVTENANMVKAYRAMNDLTTIGNNPLLYQDPNNILQYPQTVLPEGGFYFSQSNTMKQYYLRGSMNYNQTFAQDHIITIFGSMELRSTDRVNQSFDGVGYQYDNGGLSTPYYLYFKQLAESGGSYFSMQPTKERYLAYLGQLTYSYKNKYNVTGSYRYDGSNTMGKSRTARWLPTWNVAGSWNIDEEAFWKKNDVITSATLRASYGLVANTGSATNTAATFYSAISDRRVLTDRETVIDLRNLENSELTWEKQHELDLGANLGFFNNRITLMMDYYSRQQFDLIGSIPNAGIGGQSVKIGNYADMKGKGFEFTLEAKVITKKTWGWTTRFNIARNTNKITNLQVNPRVVNAITGNGAAVLGGPVRSLYSVPFATLDHNYGFPTFYGPDSPLPTAYINQQLQDLSFLRYEGPIDPVTTGGWYNNFTYKGFSLSGLIKFSSGNAVRLSPNIANQYSDMTAMTKSALDRWIMPGDETRTTVPSLLDALIGNQRVTNLNGVNISSGYPYNTYNNSTERTVSGDYIKLAFANLSYAIPSDVCKKMGIRSSSLGVTTNNILTIKADRRLGGQDPEFFNSGGVAIPQARYFTFTLKLGF</sequence>
<proteinExistence type="predicted"/>
<comment type="subcellular location">
    <subcellularLocation>
        <location evidence="1">Cell outer membrane</location>
    </subcellularLocation>
</comment>
<keyword evidence="2" id="KW-0472">Membrane</keyword>
<evidence type="ECO:0000256" key="2">
    <source>
        <dbReference type="ARBA" id="ARBA00023136"/>
    </source>
</evidence>
<name>A0A2W5F0W1_9SPHI</name>
<evidence type="ECO:0000256" key="1">
    <source>
        <dbReference type="ARBA" id="ARBA00004442"/>
    </source>
</evidence>
<comment type="caution">
    <text evidence="4">The sequence shown here is derived from an EMBL/GenBank/DDBJ whole genome shotgun (WGS) entry which is preliminary data.</text>
</comment>
<dbReference type="SUPFAM" id="SSF56935">
    <property type="entry name" value="Porins"/>
    <property type="match status" value="1"/>
</dbReference>
<dbReference type="Gene3D" id="2.40.170.20">
    <property type="entry name" value="TonB-dependent receptor, beta-barrel domain"/>
    <property type="match status" value="1"/>
</dbReference>
<dbReference type="InterPro" id="IPR036942">
    <property type="entry name" value="Beta-barrel_TonB_sf"/>
</dbReference>
<accession>A0A2W5F0W1</accession>